<sequence>MSDLFNTYESDFKISHSDARSNLDKLYGLKDEDQRIELMQKIENSIDDCKDLLDSMILEVNNISTSSRSSYNAKLRTYKSDIDRLSSDLKKLMDDEDRRNLFTTANPSDGFGGSNSDAMNAQRQTLLHGNASLDRSSQRLDDSLRIARETEDVGSSIMNNLHSQREQILNSRDTLSEADSYVDRSIQTIKSMTRRMATNKMITYGIIALLIILIMLVLYSKFS</sequence>
<proteinExistence type="inferred from homology"/>
<evidence type="ECO:0000256" key="1">
    <source>
        <dbReference type="ARBA" id="ARBA00004409"/>
    </source>
</evidence>
<feature type="transmembrane region" description="Helical" evidence="9">
    <location>
        <begin position="201"/>
        <end position="220"/>
    </location>
</feature>
<dbReference type="GO" id="GO:0005789">
    <property type="term" value="C:endoplasmic reticulum membrane"/>
    <property type="evidence" value="ECO:0007669"/>
    <property type="project" value="TreeGrafter"/>
</dbReference>
<evidence type="ECO:0000256" key="3">
    <source>
        <dbReference type="ARBA" id="ARBA00022448"/>
    </source>
</evidence>
<evidence type="ECO:0000256" key="8">
    <source>
        <dbReference type="ARBA" id="ARBA00023136"/>
    </source>
</evidence>
<dbReference type="SMART" id="SM00397">
    <property type="entry name" value="t_SNARE"/>
    <property type="match status" value="1"/>
</dbReference>
<dbReference type="Pfam" id="PF12352">
    <property type="entry name" value="V-SNARE_C"/>
    <property type="match status" value="1"/>
</dbReference>
<dbReference type="GO" id="GO:0006891">
    <property type="term" value="P:intra-Golgi vesicle-mediated transport"/>
    <property type="evidence" value="ECO:0007669"/>
    <property type="project" value="TreeGrafter"/>
</dbReference>
<gene>
    <name evidence="11" type="ORF">Cboi02_000478100</name>
</gene>
<dbReference type="Gene3D" id="1.20.5.110">
    <property type="match status" value="1"/>
</dbReference>
<dbReference type="PIRSF" id="PIRSF028865">
    <property type="entry name" value="Membrin-2"/>
    <property type="match status" value="1"/>
</dbReference>
<dbReference type="FunFam" id="1.20.5.110:FF:000002">
    <property type="entry name" value="Vesicle transport through interaction with t-SNAREsB"/>
    <property type="match status" value="1"/>
</dbReference>
<dbReference type="GO" id="GO:0031902">
    <property type="term" value="C:late endosome membrane"/>
    <property type="evidence" value="ECO:0007669"/>
    <property type="project" value="TreeGrafter"/>
</dbReference>
<evidence type="ECO:0000256" key="7">
    <source>
        <dbReference type="ARBA" id="ARBA00023054"/>
    </source>
</evidence>
<dbReference type="SUPFAM" id="SSF58038">
    <property type="entry name" value="SNARE fusion complex"/>
    <property type="match status" value="1"/>
</dbReference>
<dbReference type="GO" id="GO:0042147">
    <property type="term" value="P:retrograde transport, endosome to Golgi"/>
    <property type="evidence" value="ECO:0007669"/>
    <property type="project" value="TreeGrafter"/>
</dbReference>
<evidence type="ECO:0000256" key="2">
    <source>
        <dbReference type="ARBA" id="ARBA00006108"/>
    </source>
</evidence>
<dbReference type="Pfam" id="PF05008">
    <property type="entry name" value="V-SNARE"/>
    <property type="match status" value="1"/>
</dbReference>
<comment type="caution">
    <text evidence="11">The sequence shown here is derived from an EMBL/GenBank/DDBJ whole genome shotgun (WGS) entry which is preliminary data.</text>
</comment>
<keyword evidence="7" id="KW-0175">Coiled coil</keyword>
<keyword evidence="5" id="KW-0653">Protein transport</keyword>
<dbReference type="CDD" id="cd15862">
    <property type="entry name" value="SNARE_Vti1"/>
    <property type="match status" value="1"/>
</dbReference>
<dbReference type="PANTHER" id="PTHR21230:SF26">
    <property type="entry name" value="VESICLE TRANSPORT THROUGH INTERACTION WITH T-SNARES HOMOLOG 1A"/>
    <property type="match status" value="1"/>
</dbReference>
<dbReference type="GO" id="GO:0005484">
    <property type="term" value="F:SNAP receptor activity"/>
    <property type="evidence" value="ECO:0007669"/>
    <property type="project" value="InterPro"/>
</dbReference>
<dbReference type="GO" id="GO:0006896">
    <property type="term" value="P:Golgi to vacuole transport"/>
    <property type="evidence" value="ECO:0007669"/>
    <property type="project" value="TreeGrafter"/>
</dbReference>
<dbReference type="InterPro" id="IPR010989">
    <property type="entry name" value="SNARE"/>
</dbReference>
<dbReference type="SUPFAM" id="SSF47661">
    <property type="entry name" value="t-snare proteins"/>
    <property type="match status" value="1"/>
</dbReference>
<evidence type="ECO:0000256" key="5">
    <source>
        <dbReference type="ARBA" id="ARBA00022927"/>
    </source>
</evidence>
<evidence type="ECO:0000256" key="6">
    <source>
        <dbReference type="ARBA" id="ARBA00022989"/>
    </source>
</evidence>
<evidence type="ECO:0000313" key="12">
    <source>
        <dbReference type="Proteomes" id="UP001165120"/>
    </source>
</evidence>
<evidence type="ECO:0000256" key="4">
    <source>
        <dbReference type="ARBA" id="ARBA00022692"/>
    </source>
</evidence>
<dbReference type="Proteomes" id="UP001165120">
    <property type="component" value="Unassembled WGS sequence"/>
</dbReference>
<dbReference type="InterPro" id="IPR038407">
    <property type="entry name" value="v-SNARE_N_sf"/>
</dbReference>
<dbReference type="InterPro" id="IPR027027">
    <property type="entry name" value="GOSR2/Membrin/Bos1"/>
</dbReference>
<dbReference type="AlphaFoldDB" id="A0A9W6T3R0"/>
<dbReference type="PANTHER" id="PTHR21230">
    <property type="entry name" value="VESICLE TRANSPORT V-SNARE PROTEIN VTI1-RELATED"/>
    <property type="match status" value="1"/>
</dbReference>
<dbReference type="Gene3D" id="1.20.58.400">
    <property type="entry name" value="t-snare proteins"/>
    <property type="match status" value="1"/>
</dbReference>
<feature type="domain" description="T-SNARE coiled-coil homology" evidence="10">
    <location>
        <begin position="125"/>
        <end position="192"/>
    </location>
</feature>
<dbReference type="GO" id="GO:0000149">
    <property type="term" value="F:SNARE binding"/>
    <property type="evidence" value="ECO:0007669"/>
    <property type="project" value="TreeGrafter"/>
</dbReference>
<dbReference type="InterPro" id="IPR000727">
    <property type="entry name" value="T_SNARE_dom"/>
</dbReference>
<evidence type="ECO:0000256" key="9">
    <source>
        <dbReference type="SAM" id="Phobius"/>
    </source>
</evidence>
<keyword evidence="12" id="KW-1185">Reference proteome</keyword>
<dbReference type="EMBL" id="BSXN01002053">
    <property type="protein sequence ID" value="GME75424.1"/>
    <property type="molecule type" value="Genomic_DNA"/>
</dbReference>
<dbReference type="GO" id="GO:0005829">
    <property type="term" value="C:cytosol"/>
    <property type="evidence" value="ECO:0007669"/>
    <property type="project" value="GOC"/>
</dbReference>
<protein>
    <submittedName>
        <fullName evidence="11">Unnamed protein product</fullName>
    </submittedName>
</protein>
<accession>A0A9W6T3R0</accession>
<keyword evidence="4 9" id="KW-0812">Transmembrane</keyword>
<keyword evidence="8 9" id="KW-0472">Membrane</keyword>
<dbReference type="GO" id="GO:0048280">
    <property type="term" value="P:vesicle fusion with Golgi apparatus"/>
    <property type="evidence" value="ECO:0007669"/>
    <property type="project" value="TreeGrafter"/>
</dbReference>
<comment type="similarity">
    <text evidence="2">Belongs to the VTI1 family.</text>
</comment>
<keyword evidence="3" id="KW-0813">Transport</keyword>
<comment type="subcellular location">
    <subcellularLocation>
        <location evidence="1">Golgi apparatus membrane</location>
        <topology evidence="1">Single-pass type IV membrane protein</topology>
    </subcellularLocation>
</comment>
<dbReference type="GO" id="GO:0031201">
    <property type="term" value="C:SNARE complex"/>
    <property type="evidence" value="ECO:0007669"/>
    <property type="project" value="TreeGrafter"/>
</dbReference>
<name>A0A9W6T3R0_CANBO</name>
<evidence type="ECO:0000313" key="11">
    <source>
        <dbReference type="EMBL" id="GME75424.1"/>
    </source>
</evidence>
<dbReference type="OrthoDB" id="430637at2759"/>
<organism evidence="11 12">
    <name type="scientific">Candida boidinii</name>
    <name type="common">Yeast</name>
    <dbReference type="NCBI Taxonomy" id="5477"/>
    <lineage>
        <taxon>Eukaryota</taxon>
        <taxon>Fungi</taxon>
        <taxon>Dikarya</taxon>
        <taxon>Ascomycota</taxon>
        <taxon>Saccharomycotina</taxon>
        <taxon>Pichiomycetes</taxon>
        <taxon>Pichiales</taxon>
        <taxon>Pichiaceae</taxon>
        <taxon>Ogataea</taxon>
        <taxon>Ogataea/Candida clade</taxon>
    </lineage>
</organism>
<dbReference type="GO" id="GO:0000139">
    <property type="term" value="C:Golgi membrane"/>
    <property type="evidence" value="ECO:0007669"/>
    <property type="project" value="UniProtKB-SubCell"/>
</dbReference>
<reference evidence="11" key="1">
    <citation type="submission" date="2023-04" db="EMBL/GenBank/DDBJ databases">
        <title>Candida boidinii NBRC 10035.</title>
        <authorList>
            <person name="Ichikawa N."/>
            <person name="Sato H."/>
            <person name="Tonouchi N."/>
        </authorList>
    </citation>
    <scope>NUCLEOTIDE SEQUENCE</scope>
    <source>
        <strain evidence="11">NBRC 10035</strain>
    </source>
</reference>
<dbReference type="GO" id="GO:0016236">
    <property type="term" value="P:macroautophagy"/>
    <property type="evidence" value="ECO:0007669"/>
    <property type="project" value="TreeGrafter"/>
</dbReference>
<dbReference type="GO" id="GO:0012507">
    <property type="term" value="C:ER to Golgi transport vesicle membrane"/>
    <property type="evidence" value="ECO:0007669"/>
    <property type="project" value="TreeGrafter"/>
</dbReference>
<dbReference type="InterPro" id="IPR007705">
    <property type="entry name" value="Vesicle_trsprt_v-SNARE_N"/>
</dbReference>
<evidence type="ECO:0000259" key="10">
    <source>
        <dbReference type="SMART" id="SM00397"/>
    </source>
</evidence>
<dbReference type="GO" id="GO:0006886">
    <property type="term" value="P:intracellular protein transport"/>
    <property type="evidence" value="ECO:0007669"/>
    <property type="project" value="InterPro"/>
</dbReference>
<keyword evidence="6 9" id="KW-1133">Transmembrane helix</keyword>